<dbReference type="Proteomes" id="UP001283361">
    <property type="component" value="Unassembled WGS sequence"/>
</dbReference>
<dbReference type="AlphaFoldDB" id="A0AAE1EE30"/>
<keyword evidence="2" id="KW-1185">Reference proteome</keyword>
<protein>
    <submittedName>
        <fullName evidence="1">Uncharacterized protein</fullName>
    </submittedName>
</protein>
<sequence length="117" mass="13605">MTGAKQFHVIDIPVDLAGHFCKQSELSVRGFHSVRPEQSTRFLTAGLQYLEPRCCCWEQLLIVSDIKGRELPALRYTELSLLIDLRDVLHCWFDPQQVKSFRTEHQWIQICVQSSCQ</sequence>
<evidence type="ECO:0000313" key="2">
    <source>
        <dbReference type="Proteomes" id="UP001283361"/>
    </source>
</evidence>
<reference evidence="1" key="1">
    <citation type="journal article" date="2023" name="G3 (Bethesda)">
        <title>A reference genome for the long-term kleptoplast-retaining sea slug Elysia crispata morphotype clarki.</title>
        <authorList>
            <person name="Eastman K.E."/>
            <person name="Pendleton A.L."/>
            <person name="Shaikh M.A."/>
            <person name="Suttiyut T."/>
            <person name="Ogas R."/>
            <person name="Tomko P."/>
            <person name="Gavelis G."/>
            <person name="Widhalm J.R."/>
            <person name="Wisecaver J.H."/>
        </authorList>
    </citation>
    <scope>NUCLEOTIDE SEQUENCE</scope>
    <source>
        <strain evidence="1">ECLA1</strain>
    </source>
</reference>
<comment type="caution">
    <text evidence="1">The sequence shown here is derived from an EMBL/GenBank/DDBJ whole genome shotgun (WGS) entry which is preliminary data.</text>
</comment>
<accession>A0AAE1EE30</accession>
<evidence type="ECO:0000313" key="1">
    <source>
        <dbReference type="EMBL" id="KAK3802573.1"/>
    </source>
</evidence>
<proteinExistence type="predicted"/>
<gene>
    <name evidence="1" type="ORF">RRG08_032473</name>
</gene>
<name>A0AAE1EE30_9GAST</name>
<organism evidence="1 2">
    <name type="scientific">Elysia crispata</name>
    <name type="common">lettuce slug</name>
    <dbReference type="NCBI Taxonomy" id="231223"/>
    <lineage>
        <taxon>Eukaryota</taxon>
        <taxon>Metazoa</taxon>
        <taxon>Spiralia</taxon>
        <taxon>Lophotrochozoa</taxon>
        <taxon>Mollusca</taxon>
        <taxon>Gastropoda</taxon>
        <taxon>Heterobranchia</taxon>
        <taxon>Euthyneura</taxon>
        <taxon>Panpulmonata</taxon>
        <taxon>Sacoglossa</taxon>
        <taxon>Placobranchoidea</taxon>
        <taxon>Plakobranchidae</taxon>
        <taxon>Elysia</taxon>
    </lineage>
</organism>
<dbReference type="EMBL" id="JAWDGP010000226">
    <property type="protein sequence ID" value="KAK3802573.1"/>
    <property type="molecule type" value="Genomic_DNA"/>
</dbReference>